<name>A0A6I1GCM8_9BIFI</name>
<dbReference type="InterPro" id="IPR041166">
    <property type="entry name" value="Rubredoxin_2"/>
</dbReference>
<evidence type="ECO:0000256" key="1">
    <source>
        <dbReference type="ARBA" id="ARBA00022723"/>
    </source>
</evidence>
<comment type="function">
    <text evidence="13">DNA-dependent ATPase involved in processing of recombination intermediates, plays a role in repairing DNA breaks. Stimulates the branch migration of RecA-mediated strand transfer reactions, allowing the 3' invading strand to extend heteroduplex DNA faster. Binds ssDNA in the presence of ADP but not other nucleotides, has ATPase activity that is stimulated by ssDNA and various branched DNA structures, but inhibited by SSB. Does not have RecA's homology-searching function.</text>
</comment>
<evidence type="ECO:0000313" key="16">
    <source>
        <dbReference type="Proteomes" id="UP000468413"/>
    </source>
</evidence>
<dbReference type="GO" id="GO:0003684">
    <property type="term" value="F:damaged DNA binding"/>
    <property type="evidence" value="ECO:0007669"/>
    <property type="project" value="InterPro"/>
</dbReference>
<keyword evidence="6 13" id="KW-0862">Zinc</keyword>
<keyword evidence="7 11" id="KW-0067">ATP-binding</keyword>
<keyword evidence="2 11" id="KW-0547">Nucleotide-binding</keyword>
<reference evidence="15 16" key="1">
    <citation type="submission" date="2019-09" db="EMBL/GenBank/DDBJ databases">
        <title>Characterization of the phylogenetic diversity of two novel species belonging to the genus Bifidobacterium: Bifidobacterium cebidarum sp. nov. and Bifidobacterium leontopitheci sp. nov.</title>
        <authorList>
            <person name="Lugli G.A."/>
            <person name="Duranti S."/>
            <person name="Milani C."/>
            <person name="Turroni F."/>
            <person name="Ventura M."/>
        </authorList>
    </citation>
    <scope>NUCLEOTIDE SEQUENCE [LARGE SCALE GENOMIC DNA]</scope>
    <source>
        <strain evidence="15 16">LMG 31469</strain>
    </source>
</reference>
<keyword evidence="10 11" id="KW-0234">DNA repair</keyword>
<dbReference type="SUPFAM" id="SSF54211">
    <property type="entry name" value="Ribosomal protein S5 domain 2-like"/>
    <property type="match status" value="1"/>
</dbReference>
<evidence type="ECO:0000313" key="15">
    <source>
        <dbReference type="EMBL" id="KAB7789285.1"/>
    </source>
</evidence>
<evidence type="ECO:0000256" key="10">
    <source>
        <dbReference type="ARBA" id="ARBA00023204"/>
    </source>
</evidence>
<dbReference type="InterPro" id="IPR008269">
    <property type="entry name" value="Lon_proteolytic"/>
</dbReference>
<dbReference type="Gene3D" id="3.40.50.300">
    <property type="entry name" value="P-loop containing nucleotide triphosphate hydrolases"/>
    <property type="match status" value="1"/>
</dbReference>
<dbReference type="InterPro" id="IPR020568">
    <property type="entry name" value="Ribosomal_Su5_D2-typ_SF"/>
</dbReference>
<keyword evidence="3 11" id="KW-0227">DNA damage</keyword>
<dbReference type="Proteomes" id="UP000468413">
    <property type="component" value="Unassembled WGS sequence"/>
</dbReference>
<dbReference type="InterPro" id="IPR020588">
    <property type="entry name" value="RecA_ATP-bd"/>
</dbReference>
<comment type="domain">
    <text evidence="11">The middle region has homology to RecA with ATPase motifs including the RadA KNRFG motif, while the C-terminus is homologous to Lon protease.</text>
</comment>
<dbReference type="InterPro" id="IPR003593">
    <property type="entry name" value="AAA+_ATPase"/>
</dbReference>
<evidence type="ECO:0000256" key="2">
    <source>
        <dbReference type="ARBA" id="ARBA00022741"/>
    </source>
</evidence>
<dbReference type="GO" id="GO:0008270">
    <property type="term" value="F:zinc ion binding"/>
    <property type="evidence" value="ECO:0007669"/>
    <property type="project" value="UniProtKB-KW"/>
</dbReference>
<evidence type="ECO:0000259" key="14">
    <source>
        <dbReference type="PROSITE" id="PS50162"/>
    </source>
</evidence>
<dbReference type="CDD" id="cd01121">
    <property type="entry name" value="RadA_SMS_N"/>
    <property type="match status" value="1"/>
</dbReference>
<comment type="caution">
    <text evidence="15">The sequence shown here is derived from an EMBL/GenBank/DDBJ whole genome shotgun (WGS) entry which is preliminary data.</text>
</comment>
<dbReference type="GO" id="GO:0006508">
    <property type="term" value="P:proteolysis"/>
    <property type="evidence" value="ECO:0007669"/>
    <property type="project" value="InterPro"/>
</dbReference>
<keyword evidence="9 11" id="KW-0238">DNA-binding</keyword>
<feature type="domain" description="RecA family profile 1" evidence="14">
    <location>
        <begin position="79"/>
        <end position="236"/>
    </location>
</feature>
<dbReference type="GO" id="GO:0140664">
    <property type="term" value="F:ATP-dependent DNA damage sensor activity"/>
    <property type="evidence" value="ECO:0007669"/>
    <property type="project" value="InterPro"/>
</dbReference>
<gene>
    <name evidence="11" type="primary">radA</name>
    <name evidence="15" type="ORF">F7D08_0237</name>
</gene>
<dbReference type="Pfam" id="PF13481">
    <property type="entry name" value="AAA_25"/>
    <property type="match status" value="1"/>
</dbReference>
<dbReference type="PROSITE" id="PS50162">
    <property type="entry name" value="RECA_2"/>
    <property type="match status" value="1"/>
</dbReference>
<dbReference type="FunFam" id="3.40.50.300:FF:000050">
    <property type="entry name" value="DNA repair protein RadA"/>
    <property type="match status" value="1"/>
</dbReference>
<comment type="function">
    <text evidence="11">Plays a role in repairing double-strand DNA breaks, probably involving stabilizing or processing branched DNA or blocked replication forks.</text>
</comment>
<evidence type="ECO:0000256" key="8">
    <source>
        <dbReference type="ARBA" id="ARBA00023016"/>
    </source>
</evidence>
<keyword evidence="1 11" id="KW-0479">Metal-binding</keyword>
<keyword evidence="4 13" id="KW-0863">Zinc-finger</keyword>
<dbReference type="SMART" id="SM00382">
    <property type="entry name" value="AAA"/>
    <property type="match status" value="1"/>
</dbReference>
<dbReference type="PRINTS" id="PR01874">
    <property type="entry name" value="DNAREPAIRADA"/>
</dbReference>
<evidence type="ECO:0000256" key="6">
    <source>
        <dbReference type="ARBA" id="ARBA00022833"/>
    </source>
</evidence>
<evidence type="ECO:0000256" key="4">
    <source>
        <dbReference type="ARBA" id="ARBA00022771"/>
    </source>
</evidence>
<dbReference type="Pfam" id="PF18073">
    <property type="entry name" value="Zn_ribbon_LapB"/>
    <property type="match status" value="1"/>
</dbReference>
<dbReference type="InterPro" id="IPR004504">
    <property type="entry name" value="DNA_repair_RadA"/>
</dbReference>
<evidence type="ECO:0000256" key="3">
    <source>
        <dbReference type="ARBA" id="ARBA00022763"/>
    </source>
</evidence>
<dbReference type="EMBL" id="WBVS01000001">
    <property type="protein sequence ID" value="KAB7789285.1"/>
    <property type="molecule type" value="Genomic_DNA"/>
</dbReference>
<proteinExistence type="inferred from homology"/>
<dbReference type="GO" id="GO:0005829">
    <property type="term" value="C:cytosol"/>
    <property type="evidence" value="ECO:0007669"/>
    <property type="project" value="TreeGrafter"/>
</dbReference>
<evidence type="ECO:0000256" key="5">
    <source>
        <dbReference type="ARBA" id="ARBA00022801"/>
    </source>
</evidence>
<feature type="region of interest" description="Lon-protease-like" evidence="11">
    <location>
        <begin position="378"/>
        <end position="481"/>
    </location>
</feature>
<dbReference type="GO" id="GO:0004176">
    <property type="term" value="F:ATP-dependent peptidase activity"/>
    <property type="evidence" value="ECO:0007669"/>
    <property type="project" value="InterPro"/>
</dbReference>
<comment type="similarity">
    <text evidence="11 13">Belongs to the RecA family. RadA subfamily.</text>
</comment>
<dbReference type="Gene3D" id="3.30.230.10">
    <property type="match status" value="1"/>
</dbReference>
<protein>
    <recommendedName>
        <fullName evidence="11 12">DNA repair protein RadA</fullName>
    </recommendedName>
</protein>
<dbReference type="RefSeq" id="WP_152208919.1">
    <property type="nucleotide sequence ID" value="NZ_WBVS01000001.1"/>
</dbReference>
<evidence type="ECO:0000256" key="11">
    <source>
        <dbReference type="HAMAP-Rule" id="MF_01498"/>
    </source>
</evidence>
<evidence type="ECO:0000256" key="13">
    <source>
        <dbReference type="RuleBase" id="RU003555"/>
    </source>
</evidence>
<evidence type="ECO:0000256" key="12">
    <source>
        <dbReference type="NCBIfam" id="TIGR00416"/>
    </source>
</evidence>
<dbReference type="SUPFAM" id="SSF52540">
    <property type="entry name" value="P-loop containing nucleoside triphosphate hydrolases"/>
    <property type="match status" value="1"/>
</dbReference>
<sequence length="481" mass="50226">MAKSTVQYVCSECGWNGSKWYGKCPECGQWGTVEEFHEARPVTGSKTAAPGRTSRTQSVIVSDSSRAAAKPITEIGTETVERLSTGFSEFDRVLGGGVVPGSVTLIAGEPGIGKSTLLLQTAGNVARTAARAGNGGGETVLYISGEESQAQVRLRASRINAVEPNLLLASTTDLATALGLIEQNRPALAIVDSAQTIVSQEVDGISGGSTQVREVASALIDTAKTLDIPVFLVGHVTKDGSIAGPRTLEHLVDVVCQFEGDSETALRMLRAVKNRFGPTDEVGCFDMSGEGIEEVTDPSGLFLSGGGPGDAESAPVEGTCVTFTLDGHRSLPIEVQALVTKSVLPTPRRAVNGVDPSRIAMLTAVLYRHSKLNLLANDLYVSTIAGGQAKEPGSDLAIVGALASAATAKPVARTTCAIGEISLTGQVRPAPRMEYRLREAARLGFTTAVVPPMRKSVHIDGLHLIEASTLTDALEALGIKK</sequence>
<organism evidence="15 16">
    <name type="scientific">Bifidobacterium cebidarum</name>
    <dbReference type="NCBI Taxonomy" id="2650773"/>
    <lineage>
        <taxon>Bacteria</taxon>
        <taxon>Bacillati</taxon>
        <taxon>Actinomycetota</taxon>
        <taxon>Actinomycetes</taxon>
        <taxon>Bifidobacteriales</taxon>
        <taxon>Bifidobacteriaceae</taxon>
        <taxon>Bifidobacterium</taxon>
    </lineage>
</organism>
<feature type="short sequence motif" description="RadA KNRFG motif" evidence="11">
    <location>
        <begin position="273"/>
        <end position="277"/>
    </location>
</feature>
<keyword evidence="16" id="KW-1185">Reference proteome</keyword>
<keyword evidence="8 11" id="KW-0346">Stress response</keyword>
<evidence type="ECO:0000256" key="9">
    <source>
        <dbReference type="ARBA" id="ARBA00023125"/>
    </source>
</evidence>
<dbReference type="InterPro" id="IPR014721">
    <property type="entry name" value="Ribsml_uS5_D2-typ_fold_subgr"/>
</dbReference>
<dbReference type="PANTHER" id="PTHR32472:SF10">
    <property type="entry name" value="DNA REPAIR PROTEIN RADA-LIKE PROTEIN"/>
    <property type="match status" value="1"/>
</dbReference>
<feature type="binding site" evidence="11">
    <location>
        <begin position="108"/>
        <end position="115"/>
    </location>
    <ligand>
        <name>ATP</name>
        <dbReference type="ChEBI" id="CHEBI:30616"/>
    </ligand>
</feature>
<keyword evidence="5" id="KW-0378">Hydrolase</keyword>
<dbReference type="GO" id="GO:0005524">
    <property type="term" value="F:ATP binding"/>
    <property type="evidence" value="ECO:0007669"/>
    <property type="project" value="UniProtKB-UniRule"/>
</dbReference>
<dbReference type="InterPro" id="IPR027417">
    <property type="entry name" value="P-loop_NTPase"/>
</dbReference>
<dbReference type="NCBIfam" id="TIGR00416">
    <property type="entry name" value="sms"/>
    <property type="match status" value="1"/>
</dbReference>
<dbReference type="PANTHER" id="PTHR32472">
    <property type="entry name" value="DNA REPAIR PROTEIN RADA"/>
    <property type="match status" value="1"/>
</dbReference>
<dbReference type="Pfam" id="PF05362">
    <property type="entry name" value="Lon_C"/>
    <property type="match status" value="1"/>
</dbReference>
<dbReference type="GO" id="GO:0004252">
    <property type="term" value="F:serine-type endopeptidase activity"/>
    <property type="evidence" value="ECO:0007669"/>
    <property type="project" value="InterPro"/>
</dbReference>
<dbReference type="GO" id="GO:0000725">
    <property type="term" value="P:recombinational repair"/>
    <property type="evidence" value="ECO:0007669"/>
    <property type="project" value="UniProtKB-UniRule"/>
</dbReference>
<evidence type="ECO:0000256" key="7">
    <source>
        <dbReference type="ARBA" id="ARBA00022840"/>
    </source>
</evidence>
<dbReference type="HAMAP" id="MF_01498">
    <property type="entry name" value="RadA_bact"/>
    <property type="match status" value="1"/>
</dbReference>
<dbReference type="AlphaFoldDB" id="A0A6I1GCM8"/>
<accession>A0A6I1GCM8</accession>